<reference evidence="3 4" key="1">
    <citation type="submission" date="2023-05" db="EMBL/GenBank/DDBJ databases">
        <title>Rombocin, a short stable natural nisin variant, displays selective antimicrobial activity against Listeria monocytogenes and employs dual mode of action to kill target bacterial strains.</title>
        <authorList>
            <person name="Wambui J."/>
            <person name="Stephan R."/>
            <person name="Kuipers O.P."/>
        </authorList>
    </citation>
    <scope>NUCLEOTIDE SEQUENCE [LARGE SCALE GENOMIC DNA]</scope>
    <source>
        <strain evidence="3 4">RC002</strain>
    </source>
</reference>
<feature type="signal peptide" evidence="1">
    <location>
        <begin position="1"/>
        <end position="23"/>
    </location>
</feature>
<dbReference type="InterPro" id="IPR024267">
    <property type="entry name" value="DUF4878"/>
</dbReference>
<evidence type="ECO:0000313" key="3">
    <source>
        <dbReference type="EMBL" id="MDK2562235.1"/>
    </source>
</evidence>
<proteinExistence type="predicted"/>
<feature type="domain" description="DUF4878" evidence="2">
    <location>
        <begin position="20"/>
        <end position="102"/>
    </location>
</feature>
<protein>
    <submittedName>
        <fullName evidence="3">DUF4878 domain-containing protein</fullName>
    </submittedName>
</protein>
<organism evidence="3 4">
    <name type="scientific">Romboutsia sedimentorum</name>
    <dbReference type="NCBI Taxonomy" id="1368474"/>
    <lineage>
        <taxon>Bacteria</taxon>
        <taxon>Bacillati</taxon>
        <taxon>Bacillota</taxon>
        <taxon>Clostridia</taxon>
        <taxon>Peptostreptococcales</taxon>
        <taxon>Peptostreptococcaceae</taxon>
        <taxon>Romboutsia</taxon>
    </lineage>
</organism>
<dbReference type="Gene3D" id="3.10.450.50">
    <property type="match status" value="1"/>
</dbReference>
<dbReference type="Proteomes" id="UP001301012">
    <property type="component" value="Unassembled WGS sequence"/>
</dbReference>
<evidence type="ECO:0000313" key="4">
    <source>
        <dbReference type="Proteomes" id="UP001301012"/>
    </source>
</evidence>
<dbReference type="RefSeq" id="WP_284131217.1">
    <property type="nucleotide sequence ID" value="NZ_JASKYM010000001.1"/>
</dbReference>
<dbReference type="EMBL" id="JASKYM010000001">
    <property type="protein sequence ID" value="MDK2562235.1"/>
    <property type="molecule type" value="Genomic_DNA"/>
</dbReference>
<keyword evidence="4" id="KW-1185">Reference proteome</keyword>
<dbReference type="PROSITE" id="PS51257">
    <property type="entry name" value="PROKAR_LIPOPROTEIN"/>
    <property type="match status" value="1"/>
</dbReference>
<accession>A0ABT7E5N2</accession>
<comment type="caution">
    <text evidence="3">The sequence shown here is derived from an EMBL/GenBank/DDBJ whole genome shotgun (WGS) entry which is preliminary data.</text>
</comment>
<dbReference type="Pfam" id="PF12870">
    <property type="entry name" value="DUF4878"/>
    <property type="match status" value="1"/>
</dbReference>
<evidence type="ECO:0000256" key="1">
    <source>
        <dbReference type="SAM" id="SignalP"/>
    </source>
</evidence>
<feature type="chain" id="PRO_5045918627" evidence="1">
    <location>
        <begin position="24"/>
        <end position="185"/>
    </location>
</feature>
<gene>
    <name evidence="3" type="ORF">QOZ84_01645</name>
</gene>
<evidence type="ECO:0000259" key="2">
    <source>
        <dbReference type="Pfam" id="PF12870"/>
    </source>
</evidence>
<keyword evidence="1" id="KW-0732">Signal</keyword>
<name>A0ABT7E5N2_9FIRM</name>
<sequence>MKNKLKLIIMVILSMAILTGCSGKSPSDVVESYFSEIKTGENADVTNYISDTIKENTDKKEEKAKEDPKMNEAMKIFMSNIDAKVLSEKIDGDNATVEVELKGFNLSNIVVEILQENLSNMFSGKELKEDEVSQSILEKVKTAKVETRKGTINLSKVDKKWKIKTDDKAISLIFGKTEELNKKDI</sequence>